<dbReference type="InterPro" id="IPR010499">
    <property type="entry name" value="AraC_E-bd"/>
</dbReference>
<sequence>MTMPEVKQCSEIKLVGIRVLCPGDEYLKEIPKASRQLSERSDEIKNVVDRSLQHGAFVVDNSSDKEDGYWVCVEVSDYENIPADMGTLTIPPQRYAVLRHKGSNEKIREAYSELHQWIQQSGYKRLTDKWHLEVFHTWTDSQDIDVELMDSIG</sequence>
<accession>A0A846TDJ2</accession>
<reference evidence="2 3" key="1">
    <citation type="submission" date="2020-03" db="EMBL/GenBank/DDBJ databases">
        <authorList>
            <person name="Sun Q."/>
        </authorList>
    </citation>
    <scope>NUCLEOTIDE SEQUENCE [LARGE SCALE GENOMIC DNA]</scope>
    <source>
        <strain evidence="2 3">KACC 21451</strain>
    </source>
</reference>
<dbReference type="InterPro" id="IPR029441">
    <property type="entry name" value="Cass2"/>
</dbReference>
<dbReference type="Proteomes" id="UP000587942">
    <property type="component" value="Unassembled WGS sequence"/>
</dbReference>
<name>A0A846TDJ2_9BACI</name>
<protein>
    <submittedName>
        <fullName evidence="2">GyrI-like domain-containing protein</fullName>
    </submittedName>
</protein>
<dbReference type="AlphaFoldDB" id="A0A846TDJ2"/>
<comment type="caution">
    <text evidence="2">The sequence shown here is derived from an EMBL/GenBank/DDBJ whole genome shotgun (WGS) entry which is preliminary data.</text>
</comment>
<proteinExistence type="predicted"/>
<organism evidence="2 3">
    <name type="scientific">Mesobacillus selenatarsenatis</name>
    <dbReference type="NCBI Taxonomy" id="388741"/>
    <lineage>
        <taxon>Bacteria</taxon>
        <taxon>Bacillati</taxon>
        <taxon>Bacillota</taxon>
        <taxon>Bacilli</taxon>
        <taxon>Bacillales</taxon>
        <taxon>Bacillaceae</taxon>
        <taxon>Mesobacillus</taxon>
    </lineage>
</organism>
<evidence type="ECO:0000259" key="1">
    <source>
        <dbReference type="SMART" id="SM00871"/>
    </source>
</evidence>
<dbReference type="EMBL" id="JAAVUM010000009">
    <property type="protein sequence ID" value="NKE06603.1"/>
    <property type="molecule type" value="Genomic_DNA"/>
</dbReference>
<evidence type="ECO:0000313" key="3">
    <source>
        <dbReference type="Proteomes" id="UP000587942"/>
    </source>
</evidence>
<dbReference type="SUPFAM" id="SSF55136">
    <property type="entry name" value="Probable bacterial effector-binding domain"/>
    <property type="match status" value="1"/>
</dbReference>
<dbReference type="Pfam" id="PF14526">
    <property type="entry name" value="Cass2"/>
    <property type="match status" value="1"/>
</dbReference>
<gene>
    <name evidence="2" type="ORF">GWK17_14180</name>
</gene>
<evidence type="ECO:0000313" key="2">
    <source>
        <dbReference type="EMBL" id="NKE06603.1"/>
    </source>
</evidence>
<dbReference type="SMART" id="SM00871">
    <property type="entry name" value="AraC_E_bind"/>
    <property type="match status" value="1"/>
</dbReference>
<dbReference type="Gene3D" id="3.20.80.10">
    <property type="entry name" value="Regulatory factor, effector binding domain"/>
    <property type="match status" value="1"/>
</dbReference>
<feature type="domain" description="AraC effector-binding" evidence="1">
    <location>
        <begin position="3"/>
        <end position="153"/>
    </location>
</feature>
<dbReference type="InterPro" id="IPR011256">
    <property type="entry name" value="Reg_factor_effector_dom_sf"/>
</dbReference>